<protein>
    <submittedName>
        <fullName evidence="2">Cold-shock DEAD-box protein A</fullName>
    </submittedName>
</protein>
<accession>A0A218ZDL0</accession>
<feature type="region of interest" description="Disordered" evidence="1">
    <location>
        <begin position="28"/>
        <end position="102"/>
    </location>
</feature>
<dbReference type="EMBL" id="MZNU01000053">
    <property type="protein sequence ID" value="OWP06149.1"/>
    <property type="molecule type" value="Genomic_DNA"/>
</dbReference>
<evidence type="ECO:0000256" key="1">
    <source>
        <dbReference type="SAM" id="MobiDB-lite"/>
    </source>
</evidence>
<dbReference type="InParanoid" id="A0A218ZDL0"/>
<name>A0A218ZDL0_9HELO</name>
<reference evidence="2 3" key="1">
    <citation type="submission" date="2017-04" db="EMBL/GenBank/DDBJ databases">
        <title>Draft genome sequence of Marssonina coronaria NL1: causal agent of apple blotch.</title>
        <authorList>
            <person name="Cheng Q."/>
        </authorList>
    </citation>
    <scope>NUCLEOTIDE SEQUENCE [LARGE SCALE GENOMIC DNA]</scope>
    <source>
        <strain evidence="2 3">NL1</strain>
    </source>
</reference>
<evidence type="ECO:0000313" key="2">
    <source>
        <dbReference type="EMBL" id="OWP06149.1"/>
    </source>
</evidence>
<proteinExistence type="predicted"/>
<gene>
    <name evidence="2" type="ORF">B2J93_788</name>
</gene>
<keyword evidence="3" id="KW-1185">Reference proteome</keyword>
<comment type="caution">
    <text evidence="2">The sequence shown here is derived from an EMBL/GenBank/DDBJ whole genome shotgun (WGS) entry which is preliminary data.</text>
</comment>
<dbReference type="Proteomes" id="UP000242519">
    <property type="component" value="Unassembled WGS sequence"/>
</dbReference>
<sequence length="130" mass="14112">MQLTELDGPCSELDQTLHRSSWDIQVLEDGTDQSSVGVGFGGYYPSDRNDPEEGGIGGRDSAPRPGPARSASAPRREPGESRPGAASRAPVGELPSGWVPARGMSLAGWRRATRARYAQRRHRHIRLAHK</sequence>
<dbReference type="AlphaFoldDB" id="A0A218ZDL0"/>
<evidence type="ECO:0000313" key="3">
    <source>
        <dbReference type="Proteomes" id="UP000242519"/>
    </source>
</evidence>
<organism evidence="2 3">
    <name type="scientific">Diplocarpon coronariae</name>
    <dbReference type="NCBI Taxonomy" id="2795749"/>
    <lineage>
        <taxon>Eukaryota</taxon>
        <taxon>Fungi</taxon>
        <taxon>Dikarya</taxon>
        <taxon>Ascomycota</taxon>
        <taxon>Pezizomycotina</taxon>
        <taxon>Leotiomycetes</taxon>
        <taxon>Helotiales</taxon>
        <taxon>Drepanopezizaceae</taxon>
        <taxon>Diplocarpon</taxon>
    </lineage>
</organism>